<evidence type="ECO:0000259" key="11">
    <source>
        <dbReference type="PROSITE" id="PS51278"/>
    </source>
</evidence>
<evidence type="ECO:0000256" key="4">
    <source>
        <dbReference type="ARBA" id="ARBA00022741"/>
    </source>
</evidence>
<dbReference type="InterPro" id="IPR001962">
    <property type="entry name" value="Asn_synthase"/>
</dbReference>
<dbReference type="EMBL" id="WTYW01000004">
    <property type="protein sequence ID" value="MXO86779.1"/>
    <property type="molecule type" value="Genomic_DNA"/>
</dbReference>
<evidence type="ECO:0000256" key="1">
    <source>
        <dbReference type="ARBA" id="ARBA00005187"/>
    </source>
</evidence>
<evidence type="ECO:0000256" key="7">
    <source>
        <dbReference type="ARBA" id="ARBA00048741"/>
    </source>
</evidence>
<organism evidence="12 13">
    <name type="scientific">Parapontixanthobacter aurantiacus</name>
    <dbReference type="NCBI Taxonomy" id="1463599"/>
    <lineage>
        <taxon>Bacteria</taxon>
        <taxon>Pseudomonadati</taxon>
        <taxon>Pseudomonadota</taxon>
        <taxon>Alphaproteobacteria</taxon>
        <taxon>Sphingomonadales</taxon>
        <taxon>Erythrobacteraceae</taxon>
        <taxon>Parapontixanthobacter</taxon>
    </lineage>
</organism>
<comment type="similarity">
    <text evidence="2">Belongs to the asparagine synthetase family.</text>
</comment>
<dbReference type="PANTHER" id="PTHR43284">
    <property type="entry name" value="ASPARAGINE SYNTHETASE (GLUTAMINE-HYDROLYZING)"/>
    <property type="match status" value="1"/>
</dbReference>
<dbReference type="InterPro" id="IPR029055">
    <property type="entry name" value="Ntn_hydrolases_N"/>
</dbReference>
<dbReference type="EC" id="6.3.5.4" evidence="3"/>
<keyword evidence="6 8" id="KW-0315">Glutamine amidotransferase</keyword>
<dbReference type="OrthoDB" id="9763290at2"/>
<dbReference type="AlphaFoldDB" id="A0A844ZM96"/>
<protein>
    <recommendedName>
        <fullName evidence="3">asparagine synthase (glutamine-hydrolyzing)</fullName>
        <ecNumber evidence="3">6.3.5.4</ecNumber>
    </recommendedName>
</protein>
<dbReference type="GO" id="GO:0006529">
    <property type="term" value="P:asparagine biosynthetic process"/>
    <property type="evidence" value="ECO:0007669"/>
    <property type="project" value="UniProtKB-KW"/>
</dbReference>
<feature type="binding site" evidence="9">
    <location>
        <position position="107"/>
    </location>
    <ligand>
        <name>L-glutamine</name>
        <dbReference type="ChEBI" id="CHEBI:58359"/>
    </ligand>
</feature>
<keyword evidence="8" id="KW-0061">Asparagine biosynthesis</keyword>
<keyword evidence="8" id="KW-0028">Amino-acid biosynthesis</keyword>
<dbReference type="InterPro" id="IPR014729">
    <property type="entry name" value="Rossmann-like_a/b/a_fold"/>
</dbReference>
<dbReference type="Pfam" id="PF00733">
    <property type="entry name" value="Asn_synthase"/>
    <property type="match status" value="1"/>
</dbReference>
<feature type="binding site" evidence="9">
    <location>
        <begin position="378"/>
        <end position="379"/>
    </location>
    <ligand>
        <name>ATP</name>
        <dbReference type="ChEBI" id="CHEBI:30616"/>
    </ligand>
</feature>
<dbReference type="SUPFAM" id="SSF56235">
    <property type="entry name" value="N-terminal nucleophile aminohydrolases (Ntn hydrolases)"/>
    <property type="match status" value="1"/>
</dbReference>
<dbReference type="RefSeq" id="WP_160684424.1">
    <property type="nucleotide sequence ID" value="NZ_WTYW01000004.1"/>
</dbReference>
<gene>
    <name evidence="12" type="primary">asnB</name>
    <name evidence="12" type="ORF">GRI38_12160</name>
</gene>
<evidence type="ECO:0000256" key="3">
    <source>
        <dbReference type="ARBA" id="ARBA00012737"/>
    </source>
</evidence>
<dbReference type="PIRSF" id="PIRSF001589">
    <property type="entry name" value="Asn_synthetase_glu-h"/>
    <property type="match status" value="1"/>
</dbReference>
<dbReference type="Gene3D" id="3.60.20.10">
    <property type="entry name" value="Glutamine Phosphoribosylpyrophosphate, subunit 1, domain 1"/>
    <property type="match status" value="1"/>
</dbReference>
<dbReference type="PANTHER" id="PTHR43284:SF1">
    <property type="entry name" value="ASPARAGINE SYNTHETASE"/>
    <property type="match status" value="1"/>
</dbReference>
<evidence type="ECO:0000256" key="8">
    <source>
        <dbReference type="PIRSR" id="PIRSR001589-1"/>
    </source>
</evidence>
<comment type="catalytic activity">
    <reaction evidence="7">
        <text>L-aspartate + L-glutamine + ATP + H2O = L-asparagine + L-glutamate + AMP + diphosphate + H(+)</text>
        <dbReference type="Rhea" id="RHEA:12228"/>
        <dbReference type="ChEBI" id="CHEBI:15377"/>
        <dbReference type="ChEBI" id="CHEBI:15378"/>
        <dbReference type="ChEBI" id="CHEBI:29985"/>
        <dbReference type="ChEBI" id="CHEBI:29991"/>
        <dbReference type="ChEBI" id="CHEBI:30616"/>
        <dbReference type="ChEBI" id="CHEBI:33019"/>
        <dbReference type="ChEBI" id="CHEBI:58048"/>
        <dbReference type="ChEBI" id="CHEBI:58359"/>
        <dbReference type="ChEBI" id="CHEBI:456215"/>
        <dbReference type="EC" id="6.3.5.4"/>
    </reaction>
</comment>
<evidence type="ECO:0000256" key="10">
    <source>
        <dbReference type="PIRSR" id="PIRSR001589-3"/>
    </source>
</evidence>
<dbReference type="InterPro" id="IPR033738">
    <property type="entry name" value="AsnB_N"/>
</dbReference>
<evidence type="ECO:0000256" key="9">
    <source>
        <dbReference type="PIRSR" id="PIRSR001589-2"/>
    </source>
</evidence>
<sequence>MCGFAGFFDPSVGGSSEEQAQQISAMVEPLIHRGPDGSGIWVDSCSGIALGHRRLSILELSPAGAQPFQSSNGRYVITFNGEIYNHLDLRRRLTQFGRQVLWRGHSDTETLVETIAYFGIESTLREAQGMFGFALWDKRERSLTLARDRMGEKPLYFGWQGCEGSQRVLLFGSELKALKAHRAFRNEIDRKVVRQYLQHGYVPAPASIYKGVRKLAPGTYATFRSDGEAEYTRYWSQPVPAGESECPRPLEEWVGEVDSVLGAAVKKQMLSDVPLGAFLSGGIDSSTIVALMQKHTSHPVKTFTIGSENASLDEAHDALAVAKALGTEHASLIATDADARKIIPLLPQVYDEPFADSSQIPTILVSQLASRSVKVVLSGDGGDELFAGYERYHLAQKTFGLIAALPLPARKTIAKLLRADRTGRVAARLANMGRFRDGRKNLHDLIIRAAQLMDAPSAVAVNQRLGFRWQPYENPALPAEDCTTSEVVRARITDSLAEMTFDDLTGYLIDDILVKVDRAAMSQSIETRVPMLDPDVVALAARIPMQHKVTPDGNKRVLREVLYRYVPKALVDRPKRGFAVPLHDWLRGPLREWADDLLSPDRLAREGYFDPVAIDQVWREHRSGSANHQWKLWPVLMFQAWLDDQDVMPSAV</sequence>
<dbReference type="CDD" id="cd00712">
    <property type="entry name" value="AsnB"/>
    <property type="match status" value="1"/>
</dbReference>
<keyword evidence="5 9" id="KW-0067">ATP-binding</keyword>
<dbReference type="Proteomes" id="UP000433104">
    <property type="component" value="Unassembled WGS sequence"/>
</dbReference>
<dbReference type="GO" id="GO:0004066">
    <property type="term" value="F:asparagine synthase (glutamine-hydrolyzing) activity"/>
    <property type="evidence" value="ECO:0007669"/>
    <property type="project" value="UniProtKB-EC"/>
</dbReference>
<feature type="active site" description="For GATase activity" evidence="8">
    <location>
        <position position="2"/>
    </location>
</feature>
<dbReference type="Pfam" id="PF13522">
    <property type="entry name" value="GATase_6"/>
    <property type="match status" value="1"/>
</dbReference>
<accession>A0A844ZM96</accession>
<keyword evidence="12" id="KW-0436">Ligase</keyword>
<dbReference type="PROSITE" id="PS51278">
    <property type="entry name" value="GATASE_TYPE_2"/>
    <property type="match status" value="1"/>
</dbReference>
<reference evidence="12 13" key="1">
    <citation type="submission" date="2019-12" db="EMBL/GenBank/DDBJ databases">
        <title>Genomic-based taxomic classification of the family Erythrobacteraceae.</title>
        <authorList>
            <person name="Xu L."/>
        </authorList>
    </citation>
    <scope>NUCLEOTIDE SEQUENCE [LARGE SCALE GENOMIC DNA]</scope>
    <source>
        <strain evidence="12 13">MCCC 1A09962</strain>
    </source>
</reference>
<dbReference type="NCBIfam" id="TIGR01536">
    <property type="entry name" value="asn_synth_AEB"/>
    <property type="match status" value="1"/>
</dbReference>
<evidence type="ECO:0000256" key="6">
    <source>
        <dbReference type="ARBA" id="ARBA00022962"/>
    </source>
</evidence>
<dbReference type="InterPro" id="IPR017932">
    <property type="entry name" value="GATase_2_dom"/>
</dbReference>
<dbReference type="GO" id="GO:0005829">
    <property type="term" value="C:cytosol"/>
    <property type="evidence" value="ECO:0007669"/>
    <property type="project" value="TreeGrafter"/>
</dbReference>
<dbReference type="InterPro" id="IPR006426">
    <property type="entry name" value="Asn_synth_AEB"/>
</dbReference>
<comment type="caution">
    <text evidence="12">The sequence shown here is derived from an EMBL/GenBank/DDBJ whole genome shotgun (WGS) entry which is preliminary data.</text>
</comment>
<keyword evidence="4 9" id="KW-0547">Nucleotide-binding</keyword>
<keyword evidence="13" id="KW-1185">Reference proteome</keyword>
<name>A0A844ZM96_9SPHN</name>
<evidence type="ECO:0000256" key="5">
    <source>
        <dbReference type="ARBA" id="ARBA00022840"/>
    </source>
</evidence>
<feature type="binding site" evidence="9">
    <location>
        <position position="305"/>
    </location>
    <ligand>
        <name>ATP</name>
        <dbReference type="ChEBI" id="CHEBI:30616"/>
    </ligand>
</feature>
<evidence type="ECO:0000313" key="12">
    <source>
        <dbReference type="EMBL" id="MXO86779.1"/>
    </source>
</evidence>
<dbReference type="SUPFAM" id="SSF52402">
    <property type="entry name" value="Adenine nucleotide alpha hydrolases-like"/>
    <property type="match status" value="1"/>
</dbReference>
<dbReference type="InterPro" id="IPR051786">
    <property type="entry name" value="ASN_synthetase/amidase"/>
</dbReference>
<comment type="pathway">
    <text evidence="1">Amino-acid biosynthesis; L-asparagine biosynthesis; L-asparagine from L-aspartate (L-Gln route): step 1/1.</text>
</comment>
<evidence type="ECO:0000313" key="13">
    <source>
        <dbReference type="Proteomes" id="UP000433104"/>
    </source>
</evidence>
<proteinExistence type="inferred from homology"/>
<evidence type="ECO:0000256" key="2">
    <source>
        <dbReference type="ARBA" id="ARBA00005752"/>
    </source>
</evidence>
<feature type="domain" description="Glutamine amidotransferase type-2" evidence="11">
    <location>
        <begin position="2"/>
        <end position="226"/>
    </location>
</feature>
<feature type="site" description="Important for beta-aspartyl-AMP intermediate formation" evidence="10">
    <location>
        <position position="380"/>
    </location>
</feature>
<dbReference type="CDD" id="cd01991">
    <property type="entry name" value="Asn_synthase_B_C"/>
    <property type="match status" value="1"/>
</dbReference>
<dbReference type="Gene3D" id="3.40.50.620">
    <property type="entry name" value="HUPs"/>
    <property type="match status" value="1"/>
</dbReference>
<dbReference type="GO" id="GO:0005524">
    <property type="term" value="F:ATP binding"/>
    <property type="evidence" value="ECO:0007669"/>
    <property type="project" value="UniProtKB-KW"/>
</dbReference>